<name>A0A017RTD7_9CLOT</name>
<dbReference type="EMBL" id="AZQP01000118">
    <property type="protein sequence ID" value="EYE87150.1"/>
    <property type="molecule type" value="Genomic_DNA"/>
</dbReference>
<keyword evidence="2" id="KW-1185">Reference proteome</keyword>
<dbReference type="AlphaFoldDB" id="A0A017RTD7"/>
<evidence type="ECO:0000313" key="1">
    <source>
        <dbReference type="EMBL" id="EYE87150.1"/>
    </source>
</evidence>
<reference evidence="1 2" key="1">
    <citation type="journal article" date="2014" name="Genome Announc.">
        <title>Draft Genome Sequence of Fervidicella metallireducens Strain AeBT, an Iron-Reducing Thermoanaerobe from the Great Artesian Basin.</title>
        <authorList>
            <person name="Patel B.K."/>
        </authorList>
    </citation>
    <scope>NUCLEOTIDE SEQUENCE [LARGE SCALE GENOMIC DNA]</scope>
    <source>
        <strain evidence="1 2">AeB</strain>
    </source>
</reference>
<dbReference type="STRING" id="1403537.Q428_14970"/>
<comment type="caution">
    <text evidence="1">The sequence shown here is derived from an EMBL/GenBank/DDBJ whole genome shotgun (WGS) entry which is preliminary data.</text>
</comment>
<sequence>MDNEIKDMLIKLLEGQTRLETEINGVKNDIKKNSIRIEAIEKKIDIITEVQASHKDQNEEAFKNTDLVIEEKASLIEISVKSVSKDVKEIKESIEVLKDMTGRHEVDINILKRRPV</sequence>
<accession>A0A017RTD7</accession>
<dbReference type="OrthoDB" id="1920060at2"/>
<gene>
    <name evidence="1" type="ORF">Q428_14970</name>
</gene>
<dbReference type="Proteomes" id="UP000019681">
    <property type="component" value="Unassembled WGS sequence"/>
</dbReference>
<organism evidence="1 2">
    <name type="scientific">Fervidicella metallireducens AeB</name>
    <dbReference type="NCBI Taxonomy" id="1403537"/>
    <lineage>
        <taxon>Bacteria</taxon>
        <taxon>Bacillati</taxon>
        <taxon>Bacillota</taxon>
        <taxon>Clostridia</taxon>
        <taxon>Eubacteriales</taxon>
        <taxon>Clostridiaceae</taxon>
        <taxon>Fervidicella</taxon>
    </lineage>
</organism>
<dbReference type="RefSeq" id="WP_035381998.1">
    <property type="nucleotide sequence ID" value="NZ_AZQP01000118.1"/>
</dbReference>
<protein>
    <submittedName>
        <fullName evidence="1">Uncharacterized protein</fullName>
    </submittedName>
</protein>
<evidence type="ECO:0000313" key="2">
    <source>
        <dbReference type="Proteomes" id="UP000019681"/>
    </source>
</evidence>
<proteinExistence type="predicted"/>